<comment type="catalytic activity">
    <reaction evidence="12 13">
        <text>beta-D-fructose 6-phosphate = dihydroxyacetone + D-glyceraldehyde 3-phosphate</text>
        <dbReference type="Rhea" id="RHEA:28002"/>
        <dbReference type="ChEBI" id="CHEBI:16016"/>
        <dbReference type="ChEBI" id="CHEBI:57634"/>
        <dbReference type="ChEBI" id="CHEBI:59776"/>
    </reaction>
</comment>
<reference evidence="15 16" key="1">
    <citation type="submission" date="2024-07" db="EMBL/GenBank/DDBJ databases">
        <title>Chromosome-level genome assembly of the water stick insect Ranatra chinensis (Heteroptera: Nepidae).</title>
        <authorList>
            <person name="Liu X."/>
        </authorList>
    </citation>
    <scope>NUCLEOTIDE SEQUENCE [LARGE SCALE GENOMIC DNA]</scope>
    <source>
        <strain evidence="15">Cailab_2021Rc</strain>
        <tissue evidence="15">Muscle</tissue>
    </source>
</reference>
<keyword evidence="4" id="KW-0533">Nickel</keyword>
<keyword evidence="5 13" id="KW-0489">Methyltransferase</keyword>
<comment type="similarity">
    <text evidence="3 13">Belongs to the damage-control phosphatase family. Sugar phosphate phosphatase III subfamily.</text>
</comment>
<dbReference type="Proteomes" id="UP001558652">
    <property type="component" value="Unassembled WGS sequence"/>
</dbReference>
<dbReference type="InterPro" id="IPR039763">
    <property type="entry name" value="ARMT1"/>
</dbReference>
<organism evidence="15 16">
    <name type="scientific">Ranatra chinensis</name>
    <dbReference type="NCBI Taxonomy" id="642074"/>
    <lineage>
        <taxon>Eukaryota</taxon>
        <taxon>Metazoa</taxon>
        <taxon>Ecdysozoa</taxon>
        <taxon>Arthropoda</taxon>
        <taxon>Hexapoda</taxon>
        <taxon>Insecta</taxon>
        <taxon>Pterygota</taxon>
        <taxon>Neoptera</taxon>
        <taxon>Paraneoptera</taxon>
        <taxon>Hemiptera</taxon>
        <taxon>Heteroptera</taxon>
        <taxon>Panheteroptera</taxon>
        <taxon>Nepomorpha</taxon>
        <taxon>Nepidae</taxon>
        <taxon>Ranatrinae</taxon>
        <taxon>Ranatra</taxon>
    </lineage>
</organism>
<dbReference type="GO" id="GO:0046872">
    <property type="term" value="F:metal ion binding"/>
    <property type="evidence" value="ECO:0007669"/>
    <property type="project" value="UniProtKB-UniRule"/>
</dbReference>
<dbReference type="EC" id="2.1.1.-" evidence="13"/>
<evidence type="ECO:0000259" key="14">
    <source>
        <dbReference type="Pfam" id="PF01937"/>
    </source>
</evidence>
<sequence length="223" mass="25383">MHTLDGFILEDDTEKVFSHLVLSSSNNKIVDIVMDNSGYELLSDLCLADFMVVKCSVKGVNFRVKRMPWFVSDVTPLDFSQAVYLMANHSDSDFKRVGVRWQNYLTSGVWKVYDDVFWTLGLSYGHMPEADPVLYDRLKQSHLILFKGDLNYRKLIQDYVWDPTVSFSASLGQFRPAPLLAIRTCKSDTVTGLKHGVAESAETKSKDWLISGEYAVVQFYTPL</sequence>
<evidence type="ECO:0000256" key="9">
    <source>
        <dbReference type="ARBA" id="ARBA00022801"/>
    </source>
</evidence>
<comment type="caution">
    <text evidence="15">The sequence shown here is derived from an EMBL/GenBank/DDBJ whole genome shotgun (WGS) entry which is preliminary data.</text>
</comment>
<keyword evidence="8 13" id="KW-0479">Metal-binding</keyword>
<dbReference type="GO" id="GO:0016787">
    <property type="term" value="F:hydrolase activity"/>
    <property type="evidence" value="ECO:0007669"/>
    <property type="project" value="UniProtKB-KW"/>
</dbReference>
<evidence type="ECO:0000256" key="13">
    <source>
        <dbReference type="RuleBase" id="RU367030"/>
    </source>
</evidence>
<evidence type="ECO:0000256" key="11">
    <source>
        <dbReference type="ARBA" id="ARBA00045980"/>
    </source>
</evidence>
<evidence type="ECO:0000256" key="4">
    <source>
        <dbReference type="ARBA" id="ARBA00022596"/>
    </source>
</evidence>
<keyword evidence="6" id="KW-0808">Transferase</keyword>
<keyword evidence="16" id="KW-1185">Reference proteome</keyword>
<dbReference type="InterPro" id="IPR002791">
    <property type="entry name" value="ARMT1-like_metal-bd"/>
</dbReference>
<comment type="function">
    <text evidence="11 13">Metal-dependent phosphatase that shows phosphatase activity against several substrates, including fructose-1-phosphate and fructose-6-phosphate. Its preference for fructose-1-phosphate, a strong glycating agent that causes DNA damage rather than a canonical yeast metabolite, suggests a damage-control function in hexose phosphate metabolism. Has also been shown to have O-methyltransferase activity that methylates glutamate residues of target proteins to form gamma-glutamyl methyl ester residues. Possibly methylates PCNA, suggesting it is involved in the DNA damage response.</text>
</comment>
<comment type="catalytic activity">
    <reaction evidence="2 13">
        <text>beta-D-fructose 1-phosphate + H2O = D-fructose + phosphate</text>
        <dbReference type="Rhea" id="RHEA:35603"/>
        <dbReference type="ChEBI" id="CHEBI:15377"/>
        <dbReference type="ChEBI" id="CHEBI:37721"/>
        <dbReference type="ChEBI" id="CHEBI:43474"/>
        <dbReference type="ChEBI" id="CHEBI:138881"/>
    </reaction>
</comment>
<dbReference type="EMBL" id="JBFDAA010000010">
    <property type="protein sequence ID" value="KAL1124670.1"/>
    <property type="molecule type" value="Genomic_DNA"/>
</dbReference>
<comment type="cofactor">
    <cofactor evidence="13">
        <name>Mn(2+)</name>
        <dbReference type="ChEBI" id="CHEBI:29035"/>
    </cofactor>
    <cofactor evidence="13">
        <name>Ni(2+)</name>
        <dbReference type="ChEBI" id="CHEBI:49786"/>
    </cofactor>
</comment>
<dbReference type="EC" id="3.1.3.-" evidence="13"/>
<evidence type="ECO:0000256" key="6">
    <source>
        <dbReference type="ARBA" id="ARBA00022679"/>
    </source>
</evidence>
<keyword evidence="10 13" id="KW-0464">Manganese</keyword>
<proteinExistence type="inferred from homology"/>
<evidence type="ECO:0000313" key="16">
    <source>
        <dbReference type="Proteomes" id="UP001558652"/>
    </source>
</evidence>
<evidence type="ECO:0000256" key="7">
    <source>
        <dbReference type="ARBA" id="ARBA00022691"/>
    </source>
</evidence>
<dbReference type="SUPFAM" id="SSF111321">
    <property type="entry name" value="AF1104-like"/>
    <property type="match status" value="1"/>
</dbReference>
<dbReference type="GO" id="GO:0032259">
    <property type="term" value="P:methylation"/>
    <property type="evidence" value="ECO:0007669"/>
    <property type="project" value="UniProtKB-KW"/>
</dbReference>
<feature type="domain" description="Damage-control phosphatase ARMT1-like metal-binding" evidence="14">
    <location>
        <begin position="4"/>
        <end position="197"/>
    </location>
</feature>
<keyword evidence="7" id="KW-0949">S-adenosyl-L-methionine</keyword>
<dbReference type="GO" id="GO:0051998">
    <property type="term" value="F:protein carboxyl O-methyltransferase activity"/>
    <property type="evidence" value="ECO:0007669"/>
    <property type="project" value="UniProtKB-UniRule"/>
</dbReference>
<evidence type="ECO:0000256" key="2">
    <source>
        <dbReference type="ARBA" id="ARBA00001326"/>
    </source>
</evidence>
<comment type="catalytic activity">
    <reaction evidence="1 13">
        <text>L-glutamyl-[protein] + S-adenosyl-L-methionine = [protein]-L-glutamate 5-O-methyl ester + S-adenosyl-L-homocysteine</text>
        <dbReference type="Rhea" id="RHEA:24452"/>
        <dbReference type="Rhea" id="RHEA-COMP:10208"/>
        <dbReference type="Rhea" id="RHEA-COMP:10311"/>
        <dbReference type="ChEBI" id="CHEBI:29973"/>
        <dbReference type="ChEBI" id="CHEBI:57856"/>
        <dbReference type="ChEBI" id="CHEBI:59789"/>
        <dbReference type="ChEBI" id="CHEBI:82795"/>
    </reaction>
</comment>
<keyword evidence="9 13" id="KW-0378">Hydrolase</keyword>
<evidence type="ECO:0000256" key="3">
    <source>
        <dbReference type="ARBA" id="ARBA00009519"/>
    </source>
</evidence>
<evidence type="ECO:0000256" key="5">
    <source>
        <dbReference type="ARBA" id="ARBA00022603"/>
    </source>
</evidence>
<dbReference type="PANTHER" id="PTHR12260:SF6">
    <property type="entry name" value="DAMAGE-CONTROL PHOSPHATASE ARMT1"/>
    <property type="match status" value="1"/>
</dbReference>
<dbReference type="PANTHER" id="PTHR12260">
    <property type="entry name" value="DAMAGE-CONTROL PHOSPHATASE ARMT1"/>
    <property type="match status" value="1"/>
</dbReference>
<comment type="domain">
    <text evidence="13">Subfamily III proteins have a conserved RTxK motif about 40-50 residues from the C-terminus; the threonine may be replaced by serine or cysteine.</text>
</comment>
<gene>
    <name evidence="15" type="ORF">AAG570_001294</name>
</gene>
<evidence type="ECO:0000256" key="8">
    <source>
        <dbReference type="ARBA" id="ARBA00022723"/>
    </source>
</evidence>
<dbReference type="AlphaFoldDB" id="A0ABD0YBH6"/>
<dbReference type="InterPro" id="IPR036075">
    <property type="entry name" value="ARMT-1-like_metal-bd_sf"/>
</dbReference>
<name>A0ABD0YBH6_9HEMI</name>
<evidence type="ECO:0000256" key="10">
    <source>
        <dbReference type="ARBA" id="ARBA00023211"/>
    </source>
</evidence>
<evidence type="ECO:0000256" key="12">
    <source>
        <dbReference type="ARBA" id="ARBA00048809"/>
    </source>
</evidence>
<accession>A0ABD0YBH6</accession>
<protein>
    <recommendedName>
        <fullName evidence="13">Sugar phosphate phosphatase</fullName>
        <ecNumber evidence="13">2.1.1.-</ecNumber>
        <ecNumber evidence="13">3.1.3.-</ecNumber>
    </recommendedName>
</protein>
<evidence type="ECO:0000313" key="15">
    <source>
        <dbReference type="EMBL" id="KAL1124670.1"/>
    </source>
</evidence>
<evidence type="ECO:0000256" key="1">
    <source>
        <dbReference type="ARBA" id="ARBA00000807"/>
    </source>
</evidence>
<dbReference type="Gene3D" id="3.40.50.10880">
    <property type="entry name" value="Uncharacterised protein PF01937, DUF89, domain 3"/>
    <property type="match status" value="1"/>
</dbReference>
<dbReference type="Pfam" id="PF01937">
    <property type="entry name" value="ARMT1-like_dom"/>
    <property type="match status" value="1"/>
</dbReference>
<dbReference type="FunFam" id="3.40.50.10880:FF:000002">
    <property type="entry name" value="Acidic residue methyltransferase 1"/>
    <property type="match status" value="1"/>
</dbReference>